<organism evidence="1 2">
    <name type="scientific">Caenorhabditis tropicalis</name>
    <dbReference type="NCBI Taxonomy" id="1561998"/>
    <lineage>
        <taxon>Eukaryota</taxon>
        <taxon>Metazoa</taxon>
        <taxon>Ecdysozoa</taxon>
        <taxon>Nematoda</taxon>
        <taxon>Chromadorea</taxon>
        <taxon>Rhabditida</taxon>
        <taxon>Rhabditina</taxon>
        <taxon>Rhabditomorpha</taxon>
        <taxon>Rhabditoidea</taxon>
        <taxon>Rhabditidae</taxon>
        <taxon>Peloderinae</taxon>
        <taxon>Caenorhabditis</taxon>
    </lineage>
</organism>
<accession>A0A1I7US87</accession>
<dbReference type="Proteomes" id="UP000095282">
    <property type="component" value="Unplaced"/>
</dbReference>
<protein>
    <submittedName>
        <fullName evidence="2">Mediator of RNA polymerase II transcription subunit 23</fullName>
    </submittedName>
</protein>
<dbReference type="AlphaFoldDB" id="A0A1I7US87"/>
<dbReference type="WBParaSite" id="Csp11.Scaffold630.g18827.t1">
    <property type="protein sequence ID" value="Csp11.Scaffold630.g18827.t1"/>
    <property type="gene ID" value="Csp11.Scaffold630.g18827"/>
</dbReference>
<dbReference type="eggNOG" id="ENOG502TI4N">
    <property type="taxonomic scope" value="Eukaryota"/>
</dbReference>
<sequence>MSVPMVKLEKPILDFKTRQVAVFEEVIENFQEKCCDAHQPERQKIADKARRALQTLQSNWDEKEARERRQLAVISNQTGIPVEDLMVNCKNNIIYHRYALKLAQWCLKLSQLQKKFQRTHQQQLLTMKMPPGSHEVSERQFKMHFQTSLTAYMVLCTYDEEIPHPSPAFILFMNQIICRSRVHPDPTVYHMMSLFIEHVVQDANRLLLES</sequence>
<keyword evidence="1" id="KW-1185">Reference proteome</keyword>
<evidence type="ECO:0000313" key="1">
    <source>
        <dbReference type="Proteomes" id="UP000095282"/>
    </source>
</evidence>
<reference evidence="2" key="1">
    <citation type="submission" date="2016-11" db="UniProtKB">
        <authorList>
            <consortium name="WormBaseParasite"/>
        </authorList>
    </citation>
    <scope>IDENTIFICATION</scope>
</reference>
<proteinExistence type="predicted"/>
<evidence type="ECO:0000313" key="2">
    <source>
        <dbReference type="WBParaSite" id="Csp11.Scaffold630.g18827.t1"/>
    </source>
</evidence>
<name>A0A1I7US87_9PELO</name>